<dbReference type="EMBL" id="JAAMPC010000017">
    <property type="protein sequence ID" value="KAG2248824.1"/>
    <property type="molecule type" value="Genomic_DNA"/>
</dbReference>
<dbReference type="PANTHER" id="PTHR32009">
    <property type="entry name" value="TMV RESISTANCE PROTEIN N-LIKE"/>
    <property type="match status" value="1"/>
</dbReference>
<keyword evidence="1" id="KW-0520">NAD</keyword>
<evidence type="ECO:0000313" key="4">
    <source>
        <dbReference type="Proteomes" id="UP000886595"/>
    </source>
</evidence>
<dbReference type="Proteomes" id="UP000886595">
    <property type="component" value="Unassembled WGS sequence"/>
</dbReference>
<feature type="domain" description="TIR" evidence="2">
    <location>
        <begin position="317"/>
        <end position="445"/>
    </location>
</feature>
<protein>
    <recommendedName>
        <fullName evidence="2">TIR domain-containing protein</fullName>
    </recommendedName>
</protein>
<dbReference type="SMART" id="SM00255">
    <property type="entry name" value="TIR"/>
    <property type="match status" value="2"/>
</dbReference>
<name>A0A8X7PA49_BRACI</name>
<dbReference type="AlphaFoldDB" id="A0A8X7PA49"/>
<proteinExistence type="predicted"/>
<dbReference type="GO" id="GO:0007165">
    <property type="term" value="P:signal transduction"/>
    <property type="evidence" value="ECO:0007669"/>
    <property type="project" value="InterPro"/>
</dbReference>
<comment type="caution">
    <text evidence="3">The sequence shown here is derived from an EMBL/GenBank/DDBJ whole genome shotgun (WGS) entry which is preliminary data.</text>
</comment>
<dbReference type="Gene3D" id="3.40.50.10140">
    <property type="entry name" value="Toll/interleukin-1 receptor homology (TIR) domain"/>
    <property type="match status" value="2"/>
</dbReference>
<evidence type="ECO:0000256" key="1">
    <source>
        <dbReference type="ARBA" id="ARBA00023027"/>
    </source>
</evidence>
<dbReference type="InterPro" id="IPR035897">
    <property type="entry name" value="Toll_tir_struct_dom_sf"/>
</dbReference>
<dbReference type="PANTHER" id="PTHR32009:SF45">
    <property type="entry name" value="DISEASE RESISTANCE PROTEIN (TIR-NBS-LRR CLASS) FAMILY"/>
    <property type="match status" value="1"/>
</dbReference>
<accession>A0A8X7PA49</accession>
<evidence type="ECO:0000313" key="3">
    <source>
        <dbReference type="EMBL" id="KAG2248824.1"/>
    </source>
</evidence>
<keyword evidence="4" id="KW-1185">Reference proteome</keyword>
<organism evidence="3 4">
    <name type="scientific">Brassica carinata</name>
    <name type="common">Ethiopian mustard</name>
    <name type="synonym">Abyssinian cabbage</name>
    <dbReference type="NCBI Taxonomy" id="52824"/>
    <lineage>
        <taxon>Eukaryota</taxon>
        <taxon>Viridiplantae</taxon>
        <taxon>Streptophyta</taxon>
        <taxon>Embryophyta</taxon>
        <taxon>Tracheophyta</taxon>
        <taxon>Spermatophyta</taxon>
        <taxon>Magnoliopsida</taxon>
        <taxon>eudicotyledons</taxon>
        <taxon>Gunneridae</taxon>
        <taxon>Pentapetalae</taxon>
        <taxon>rosids</taxon>
        <taxon>malvids</taxon>
        <taxon>Brassicales</taxon>
        <taxon>Brassicaceae</taxon>
        <taxon>Brassiceae</taxon>
        <taxon>Brassica</taxon>
    </lineage>
</organism>
<feature type="domain" description="TIR" evidence="2">
    <location>
        <begin position="7"/>
        <end position="141"/>
    </location>
</feature>
<reference evidence="3 4" key="1">
    <citation type="submission" date="2020-02" db="EMBL/GenBank/DDBJ databases">
        <authorList>
            <person name="Ma Q."/>
            <person name="Huang Y."/>
            <person name="Song X."/>
            <person name="Pei D."/>
        </authorList>
    </citation>
    <scope>NUCLEOTIDE SEQUENCE [LARGE SCALE GENOMIC DNA]</scope>
    <source>
        <strain evidence="3">Sxm20200214</strain>
        <tissue evidence="3">Leaf</tissue>
    </source>
</reference>
<dbReference type="SUPFAM" id="SSF52200">
    <property type="entry name" value="Toll/Interleukin receptor TIR domain"/>
    <property type="match status" value="2"/>
</dbReference>
<sequence length="650" mass="74358">MFYKGTKVVQIYFQALRTTIGQTHREGLVSFLPDKLGTSGINYYVDYNKTRGYPITIVFRRIRESGVAIVFFSAKYPESCWCLDELVEIKKQMEIRSIIPFPVFYKVRAESVKKQTGCFGHALLRTEDLVRKKVDRGSNKSILEAELKIWERRQAIASVGGRMGFPYKHSSDEVFLSELVVKVKELRESAWVGFEQVSISSDIKDLITKPSIHINGSLSTDHLVFLDLNSIKNPLLAQTLFKPGQAGNILLVLLGFLEYYNVEDVDFKPRLLSRKPRLFPDVLAMAESNENTRNRLGVDKNSDCSLTCFSLLCNIMKRFEMMINPPPPRVFISFGEKQLEMNLVSSLKTEFESNEISVYIEDETKERIKESKVAIVVFSDKYPESPECLDELVEIKKLMDVGEITPFPIFYKLKDVPRLAQSVKQLKGCFRNRLLKIEQEVRKTVNRDNVNSILDTEARIWEWRQAISSISSRPGLSNENSSDPVFFTDVVTKVKKLFEFKAIPKKSSSYIITNQVIEEKPIMHRQKTAPAIPTVKSVDDDLFYSLPSFLQALDLEITDFEGFTEMHSGLISLSLKRHSNLVCLNLGSLEKLVHFRCSDSFEFLSQGFGLNHPGISRFEEPSRVLEIESSQPQQRFDNVLSSHLKITNIT</sequence>
<evidence type="ECO:0000259" key="2">
    <source>
        <dbReference type="PROSITE" id="PS50104"/>
    </source>
</evidence>
<dbReference type="Pfam" id="PF01582">
    <property type="entry name" value="TIR"/>
    <property type="match status" value="2"/>
</dbReference>
<dbReference type="OrthoDB" id="1097463at2759"/>
<dbReference type="PROSITE" id="PS50104">
    <property type="entry name" value="TIR"/>
    <property type="match status" value="2"/>
</dbReference>
<gene>
    <name evidence="3" type="ORF">Bca52824_088452</name>
</gene>
<dbReference type="InterPro" id="IPR000157">
    <property type="entry name" value="TIR_dom"/>
</dbReference>